<gene>
    <name evidence="3" type="ORF">KY5_7201</name>
</gene>
<feature type="domain" description="UspA" evidence="2">
    <location>
        <begin position="5"/>
        <end position="142"/>
    </location>
</feature>
<accession>A0A291QKI6</accession>
<dbReference type="Gene3D" id="3.40.50.620">
    <property type="entry name" value="HUPs"/>
    <property type="match status" value="2"/>
</dbReference>
<feature type="domain" description="UspA" evidence="2">
    <location>
        <begin position="154"/>
        <end position="290"/>
    </location>
</feature>
<dbReference type="SUPFAM" id="SSF52402">
    <property type="entry name" value="Adenine nucleotide alpha hydrolases-like"/>
    <property type="match status" value="2"/>
</dbReference>
<organism evidence="3 4">
    <name type="scientific">Streptomyces formicae</name>
    <dbReference type="NCBI Taxonomy" id="1616117"/>
    <lineage>
        <taxon>Bacteria</taxon>
        <taxon>Bacillati</taxon>
        <taxon>Actinomycetota</taxon>
        <taxon>Actinomycetes</taxon>
        <taxon>Kitasatosporales</taxon>
        <taxon>Streptomycetaceae</taxon>
        <taxon>Streptomyces</taxon>
    </lineage>
</organism>
<keyword evidence="4" id="KW-1185">Reference proteome</keyword>
<dbReference type="KEGG" id="sfk:KY5_7201"/>
<evidence type="ECO:0000259" key="2">
    <source>
        <dbReference type="Pfam" id="PF00582"/>
    </source>
</evidence>
<dbReference type="InterPro" id="IPR006015">
    <property type="entry name" value="Universal_stress_UspA"/>
</dbReference>
<name>A0A291QKI6_9ACTN</name>
<evidence type="ECO:0000313" key="3">
    <source>
        <dbReference type="EMBL" id="ATL32219.1"/>
    </source>
</evidence>
<dbReference type="PANTHER" id="PTHR46553">
    <property type="entry name" value="ADENINE NUCLEOTIDE ALPHA HYDROLASES-LIKE SUPERFAMILY PROTEIN"/>
    <property type="match status" value="1"/>
</dbReference>
<dbReference type="PRINTS" id="PR01438">
    <property type="entry name" value="UNVRSLSTRESS"/>
</dbReference>
<dbReference type="PANTHER" id="PTHR46553:SF3">
    <property type="entry name" value="ADENINE NUCLEOTIDE ALPHA HYDROLASES-LIKE SUPERFAMILY PROTEIN"/>
    <property type="match status" value="1"/>
</dbReference>
<dbReference type="Proteomes" id="UP000221011">
    <property type="component" value="Chromosome"/>
</dbReference>
<dbReference type="AlphaFoldDB" id="A0A291QKI6"/>
<evidence type="ECO:0000313" key="4">
    <source>
        <dbReference type="Proteomes" id="UP000221011"/>
    </source>
</evidence>
<sequence length="293" mass="30977">MELPLIVGVDGSESSLLAVDWAVDEADRLGLPVRLVHAWLWELYEGGAFAYGLPGPSLHVSGEEARRIVDLAAERAGRRSAAVKISTEVLPEDTEAALLRASRNATALITGSRGRGPIAGLLLGSVSLAMASRALCPVVVVRGSEASRNSEHGRIVIGVGDATNGVAAIRFAFREAEARHCTLDAVRAWRRPAHETTGLPLASGESARHHREHASALLEDALRVPARDHPSVHVRGSVVEGPAHKILVDRTGAADLLVLGGRRHGRVGPQLGRVAHALLHHADCPVAVVPQRG</sequence>
<evidence type="ECO:0000256" key="1">
    <source>
        <dbReference type="ARBA" id="ARBA00008791"/>
    </source>
</evidence>
<proteinExistence type="inferred from homology"/>
<dbReference type="Pfam" id="PF00582">
    <property type="entry name" value="Usp"/>
    <property type="match status" value="2"/>
</dbReference>
<reference evidence="3 4" key="1">
    <citation type="submission" date="2017-08" db="EMBL/GenBank/DDBJ databases">
        <title>Complete Genome Sequence of Streptomyces formicae KY5, the formicamycin producer.</title>
        <authorList>
            <person name="Holmes N.A."/>
            <person name="Devine R."/>
            <person name="Qin Z."/>
            <person name="Seipke R.F."/>
            <person name="Wilkinson B."/>
            <person name="Hutchings M.I."/>
        </authorList>
    </citation>
    <scope>NUCLEOTIDE SEQUENCE [LARGE SCALE GENOMIC DNA]</scope>
    <source>
        <strain evidence="3 4">KY5</strain>
    </source>
</reference>
<dbReference type="InterPro" id="IPR014729">
    <property type="entry name" value="Rossmann-like_a/b/a_fold"/>
</dbReference>
<dbReference type="EMBL" id="CP022685">
    <property type="protein sequence ID" value="ATL32219.1"/>
    <property type="molecule type" value="Genomic_DNA"/>
</dbReference>
<dbReference type="RefSeq" id="WP_234363031.1">
    <property type="nucleotide sequence ID" value="NZ_CP022685.1"/>
</dbReference>
<protein>
    <submittedName>
        <fullName evidence="3">Universal stress protein family</fullName>
    </submittedName>
</protein>
<comment type="similarity">
    <text evidence="1">Belongs to the universal stress protein A family.</text>
</comment>
<dbReference type="InterPro" id="IPR006016">
    <property type="entry name" value="UspA"/>
</dbReference>